<name>A0ABN0ZPS6_9BACI</name>
<comment type="caution">
    <text evidence="2">The sequence shown here is derived from an EMBL/GenBank/DDBJ whole genome shotgun (WGS) entry which is preliminary data.</text>
</comment>
<evidence type="ECO:0000256" key="1">
    <source>
        <dbReference type="SAM" id="Phobius"/>
    </source>
</evidence>
<gene>
    <name evidence="2" type="ORF">GCM10008935_06790</name>
</gene>
<accession>A0ABN0ZPS6</accession>
<dbReference type="EMBL" id="BAAACZ010000005">
    <property type="protein sequence ID" value="GAA0454567.1"/>
    <property type="molecule type" value="Genomic_DNA"/>
</dbReference>
<keyword evidence="3" id="KW-1185">Reference proteome</keyword>
<proteinExistence type="predicted"/>
<keyword evidence="1" id="KW-1133">Transmembrane helix</keyword>
<reference evidence="2 3" key="1">
    <citation type="journal article" date="2019" name="Int. J. Syst. Evol. Microbiol.">
        <title>The Global Catalogue of Microorganisms (GCM) 10K type strain sequencing project: providing services to taxonomists for standard genome sequencing and annotation.</title>
        <authorList>
            <consortium name="The Broad Institute Genomics Platform"/>
            <consortium name="The Broad Institute Genome Sequencing Center for Infectious Disease"/>
            <person name="Wu L."/>
            <person name="Ma J."/>
        </authorList>
    </citation>
    <scope>NUCLEOTIDE SEQUENCE [LARGE SCALE GENOMIC DNA]</scope>
    <source>
        <strain evidence="2 3">JCM 14193</strain>
    </source>
</reference>
<organism evidence="2 3">
    <name type="scientific">Alkalibacillus silvisoli</name>
    <dbReference type="NCBI Taxonomy" id="392823"/>
    <lineage>
        <taxon>Bacteria</taxon>
        <taxon>Bacillati</taxon>
        <taxon>Bacillota</taxon>
        <taxon>Bacilli</taxon>
        <taxon>Bacillales</taxon>
        <taxon>Bacillaceae</taxon>
        <taxon>Alkalibacillus</taxon>
    </lineage>
</organism>
<dbReference type="RefSeq" id="WP_343781796.1">
    <property type="nucleotide sequence ID" value="NZ_BAAACZ010000005.1"/>
</dbReference>
<keyword evidence="1" id="KW-0812">Transmembrane</keyword>
<dbReference type="Proteomes" id="UP001500740">
    <property type="component" value="Unassembled WGS sequence"/>
</dbReference>
<evidence type="ECO:0000313" key="3">
    <source>
        <dbReference type="Proteomes" id="UP001500740"/>
    </source>
</evidence>
<sequence length="106" mass="11949">MEHSQSKVKFSLQFLVYCLLCWLLWTAVTGFLLYFYSHFGLSREGIGALGLAGAVALILAFEDRKLQYSRLYPGEPKMKFNHLFYKGLISSGVLLLISPVVISLLT</sequence>
<feature type="transmembrane region" description="Helical" evidence="1">
    <location>
        <begin position="46"/>
        <end position="62"/>
    </location>
</feature>
<feature type="transmembrane region" description="Helical" evidence="1">
    <location>
        <begin position="83"/>
        <end position="105"/>
    </location>
</feature>
<feature type="transmembrane region" description="Helical" evidence="1">
    <location>
        <begin position="12"/>
        <end position="34"/>
    </location>
</feature>
<keyword evidence="1" id="KW-0472">Membrane</keyword>
<protein>
    <submittedName>
        <fullName evidence="2">Uncharacterized protein</fullName>
    </submittedName>
</protein>
<evidence type="ECO:0000313" key="2">
    <source>
        <dbReference type="EMBL" id="GAA0454567.1"/>
    </source>
</evidence>